<dbReference type="Gene3D" id="1.10.1270.10">
    <property type="entry name" value="TrpR-like"/>
    <property type="match status" value="1"/>
</dbReference>
<dbReference type="SMR" id="A0A9Q6YZR3"/>
<dbReference type="Pfam" id="PF01371">
    <property type="entry name" value="Trp_repressor"/>
    <property type="match status" value="1"/>
</dbReference>
<evidence type="ECO:0000256" key="2">
    <source>
        <dbReference type="ARBA" id="ARBA00007027"/>
    </source>
</evidence>
<organism evidence="9 12">
    <name type="scientific">Histophilus somni</name>
    <name type="common">Haemophilus somnus</name>
    <dbReference type="NCBI Taxonomy" id="731"/>
    <lineage>
        <taxon>Bacteria</taxon>
        <taxon>Pseudomonadati</taxon>
        <taxon>Pseudomonadota</taxon>
        <taxon>Gammaproteobacteria</taxon>
        <taxon>Pasteurellales</taxon>
        <taxon>Pasteurellaceae</taxon>
        <taxon>Histophilus</taxon>
    </lineage>
</organism>
<dbReference type="GO" id="GO:0045892">
    <property type="term" value="P:negative regulation of DNA-templated transcription"/>
    <property type="evidence" value="ECO:0007669"/>
    <property type="project" value="UniProtKB-UniRule"/>
</dbReference>
<evidence type="ECO:0000256" key="4">
    <source>
        <dbReference type="ARBA" id="ARBA00022491"/>
    </source>
</evidence>
<comment type="subunit">
    <text evidence="8">Homodimer.</text>
</comment>
<dbReference type="NCBIfam" id="TIGR01321">
    <property type="entry name" value="TrpR"/>
    <property type="match status" value="1"/>
</dbReference>
<evidence type="ECO:0000256" key="8">
    <source>
        <dbReference type="HAMAP-Rule" id="MF_00475"/>
    </source>
</evidence>
<keyword evidence="5 8" id="KW-0805">Transcription regulation</keyword>
<dbReference type="InterPro" id="IPR000831">
    <property type="entry name" value="Trp_repress"/>
</dbReference>
<feature type="DNA-binding region" evidence="8">
    <location>
        <begin position="59"/>
        <end position="82"/>
    </location>
</feature>
<protein>
    <recommendedName>
        <fullName evidence="8">Trp operon repressor homolog</fullName>
    </recommendedName>
</protein>
<evidence type="ECO:0000313" key="12">
    <source>
        <dbReference type="Proteomes" id="UP000595373"/>
    </source>
</evidence>
<dbReference type="InterPro" id="IPR038116">
    <property type="entry name" value="TrpR-like_sf"/>
</dbReference>
<dbReference type="Proteomes" id="UP000297565">
    <property type="component" value="Unassembled WGS sequence"/>
</dbReference>
<dbReference type="GO" id="GO:0003700">
    <property type="term" value="F:DNA-binding transcription factor activity"/>
    <property type="evidence" value="ECO:0007669"/>
    <property type="project" value="UniProtKB-UniRule"/>
</dbReference>
<dbReference type="AlphaFoldDB" id="A0A9Q6YZR3"/>
<evidence type="ECO:0000313" key="9">
    <source>
        <dbReference type="EMBL" id="QQF81788.1"/>
    </source>
</evidence>
<gene>
    <name evidence="8 9" type="primary">trpR</name>
    <name evidence="10" type="ORF">E2R48_05385</name>
    <name evidence="9" type="ORF">JFL49_06795</name>
</gene>
<dbReference type="HAMAP" id="MF_00475">
    <property type="entry name" value="Trp_repressor"/>
    <property type="match status" value="1"/>
</dbReference>
<dbReference type="OrthoDB" id="5704033at2"/>
<dbReference type="PIRSF" id="PIRSF003196">
    <property type="entry name" value="Trp_repressor"/>
    <property type="match status" value="1"/>
</dbReference>
<sequence length="106" mass="12336">MYISRNMEQWNEFLDLMRKAFEQGKEQELLTLLLTADERDAVALRVQIVSQLLDKSLAQREIQQILNTSAATITRGSNMIKIMPPEFMDWVKQQLNHNNKNELGSD</sequence>
<comment type="function">
    <text evidence="8">This protein is an aporepressor. When complexed with L-tryptophan it binds the operator region of the trp operon and prevents the initiation of transcription.</text>
</comment>
<dbReference type="SUPFAM" id="SSF48295">
    <property type="entry name" value="TrpR-like"/>
    <property type="match status" value="1"/>
</dbReference>
<dbReference type="RefSeq" id="WP_011609245.1">
    <property type="nucleotide sequence ID" value="NZ_CP018802.1"/>
</dbReference>
<dbReference type="GO" id="GO:0043565">
    <property type="term" value="F:sequence-specific DNA binding"/>
    <property type="evidence" value="ECO:0007669"/>
    <property type="project" value="UniProtKB-UniRule"/>
</dbReference>
<keyword evidence="3 8" id="KW-0963">Cytoplasm</keyword>
<dbReference type="PANTHER" id="PTHR38025">
    <property type="entry name" value="TRP OPERON REPRESSOR"/>
    <property type="match status" value="1"/>
</dbReference>
<evidence type="ECO:0000256" key="1">
    <source>
        <dbReference type="ARBA" id="ARBA00004496"/>
    </source>
</evidence>
<dbReference type="EMBL" id="CP066558">
    <property type="protein sequence ID" value="QQF81788.1"/>
    <property type="molecule type" value="Genomic_DNA"/>
</dbReference>
<dbReference type="EMBL" id="SNRV01000010">
    <property type="protein sequence ID" value="TEW29924.1"/>
    <property type="molecule type" value="Genomic_DNA"/>
</dbReference>
<keyword evidence="7 8" id="KW-0804">Transcription</keyword>
<keyword evidence="6 8" id="KW-0238">DNA-binding</keyword>
<evidence type="ECO:0000256" key="6">
    <source>
        <dbReference type="ARBA" id="ARBA00023125"/>
    </source>
</evidence>
<evidence type="ECO:0000313" key="11">
    <source>
        <dbReference type="Proteomes" id="UP000297565"/>
    </source>
</evidence>
<evidence type="ECO:0000256" key="7">
    <source>
        <dbReference type="ARBA" id="ARBA00023163"/>
    </source>
</evidence>
<dbReference type="PANTHER" id="PTHR38025:SF1">
    <property type="entry name" value="TRP OPERON REPRESSOR"/>
    <property type="match status" value="1"/>
</dbReference>
<evidence type="ECO:0000256" key="3">
    <source>
        <dbReference type="ARBA" id="ARBA00022490"/>
    </source>
</evidence>
<name>A0A9Q6YZR3_HISSO</name>
<keyword evidence="4 8" id="KW-0678">Repressor</keyword>
<evidence type="ECO:0000313" key="10">
    <source>
        <dbReference type="EMBL" id="TEW29924.1"/>
    </source>
</evidence>
<proteinExistence type="inferred from homology"/>
<keyword evidence="12" id="KW-1185">Reference proteome</keyword>
<accession>A0A9Q6YZR3</accession>
<reference evidence="9 12" key="2">
    <citation type="submission" date="2020-12" db="EMBL/GenBank/DDBJ databases">
        <title>ASc-MMNZ-VFA-070.</title>
        <authorList>
            <person name="Schryvers A."/>
            <person name="Mostafa Nazari M."/>
            <person name="Farshchi Andisi V."/>
            <person name="Timsit E."/>
            <person name="Walter Morck D."/>
        </authorList>
    </citation>
    <scope>NUCLEOTIDE SEQUENCE [LARGE SCALE GENOMIC DNA]</scope>
    <source>
        <strain evidence="9 12">ASc-MMNZ-VFA-070</strain>
    </source>
</reference>
<evidence type="ECO:0000256" key="5">
    <source>
        <dbReference type="ARBA" id="ARBA00023015"/>
    </source>
</evidence>
<comment type="subcellular location">
    <subcellularLocation>
        <location evidence="1 8">Cytoplasm</location>
    </subcellularLocation>
</comment>
<dbReference type="InterPro" id="IPR013335">
    <property type="entry name" value="Trp_repress_bac"/>
</dbReference>
<dbReference type="InterPro" id="IPR010921">
    <property type="entry name" value="Trp_repressor/repl_initiator"/>
</dbReference>
<dbReference type="Proteomes" id="UP000595373">
    <property type="component" value="Chromosome"/>
</dbReference>
<reference evidence="10 11" key="1">
    <citation type="submission" date="2019-03" db="EMBL/GenBank/DDBJ databases">
        <title>Horizontal Gene Transfer Machinery in Histophilus somni.</title>
        <authorList>
            <person name="Mostafa Nazari M."/>
            <person name="Liljebjelke K."/>
        </authorList>
    </citation>
    <scope>NUCLEOTIDE SEQUENCE [LARGE SCALE GENOMIC DNA]</scope>
    <source>
        <strain evidence="10 11">UOC-EPH-KLM-04</strain>
    </source>
</reference>
<comment type="similarity">
    <text evidence="2 8">Belongs to the TrpR family.</text>
</comment>
<dbReference type="GO" id="GO:0005737">
    <property type="term" value="C:cytoplasm"/>
    <property type="evidence" value="ECO:0007669"/>
    <property type="project" value="UniProtKB-SubCell"/>
</dbReference>